<dbReference type="EMBL" id="JANHOG010002943">
    <property type="protein sequence ID" value="KAJ3518586.1"/>
    <property type="molecule type" value="Genomic_DNA"/>
</dbReference>
<reference evidence="1" key="1">
    <citation type="submission" date="2022-07" db="EMBL/GenBank/DDBJ databases">
        <title>Genome Sequence of Phlebia brevispora.</title>
        <authorList>
            <person name="Buettner E."/>
        </authorList>
    </citation>
    <scope>NUCLEOTIDE SEQUENCE</scope>
    <source>
        <strain evidence="1">MPL23</strain>
    </source>
</reference>
<name>A0ACC1RFY6_9APHY</name>
<evidence type="ECO:0000313" key="2">
    <source>
        <dbReference type="Proteomes" id="UP001148662"/>
    </source>
</evidence>
<comment type="caution">
    <text evidence="1">The sequence shown here is derived from an EMBL/GenBank/DDBJ whole genome shotgun (WGS) entry which is preliminary data.</text>
</comment>
<gene>
    <name evidence="1" type="ORF">NM688_g9416</name>
</gene>
<keyword evidence="2" id="KW-1185">Reference proteome</keyword>
<proteinExistence type="predicted"/>
<dbReference type="Proteomes" id="UP001148662">
    <property type="component" value="Unassembled WGS sequence"/>
</dbReference>
<accession>A0ACC1RFY6</accession>
<sequence>MSPRGTTRDCVFLILDIVVDNTRFYRRVGREGRQFNDANGLIKCASKILSTLNAPGAAHSVQHAGVLLFDLALYWNVRGQSPELMGLCQELDTVLAGLRESVHGIKAHIMQFEKEPFSPALKQTSDTLMAESFPRCKGSDSLLPMRIDK</sequence>
<organism evidence="1 2">
    <name type="scientific">Phlebia brevispora</name>
    <dbReference type="NCBI Taxonomy" id="194682"/>
    <lineage>
        <taxon>Eukaryota</taxon>
        <taxon>Fungi</taxon>
        <taxon>Dikarya</taxon>
        <taxon>Basidiomycota</taxon>
        <taxon>Agaricomycotina</taxon>
        <taxon>Agaricomycetes</taxon>
        <taxon>Polyporales</taxon>
        <taxon>Meruliaceae</taxon>
        <taxon>Phlebia</taxon>
    </lineage>
</organism>
<evidence type="ECO:0000313" key="1">
    <source>
        <dbReference type="EMBL" id="KAJ3518586.1"/>
    </source>
</evidence>
<protein>
    <submittedName>
        <fullName evidence="1">Uncharacterized protein</fullName>
    </submittedName>
</protein>